<dbReference type="PANTHER" id="PTHR42934">
    <property type="entry name" value="GLYCOLATE OXIDASE SUBUNIT GLCD"/>
    <property type="match status" value="1"/>
</dbReference>
<keyword evidence="3" id="KW-0285">Flavoprotein</keyword>
<name>A0AA45WQ06_9BACL</name>
<dbReference type="SUPFAM" id="SSF55103">
    <property type="entry name" value="FAD-linked oxidases, C-terminal domain"/>
    <property type="match status" value="1"/>
</dbReference>
<dbReference type="InterPro" id="IPR016171">
    <property type="entry name" value="Vanillyl_alc_oxidase_C-sub2"/>
</dbReference>
<dbReference type="PANTHER" id="PTHR42934:SF2">
    <property type="entry name" value="GLYCOLATE OXIDASE SUBUNIT GLCD"/>
    <property type="match status" value="1"/>
</dbReference>
<dbReference type="PROSITE" id="PS51387">
    <property type="entry name" value="FAD_PCMH"/>
    <property type="match status" value="1"/>
</dbReference>
<dbReference type="Gene3D" id="3.30.70.2740">
    <property type="match status" value="1"/>
</dbReference>
<evidence type="ECO:0000256" key="4">
    <source>
        <dbReference type="ARBA" id="ARBA00022827"/>
    </source>
</evidence>
<evidence type="ECO:0000256" key="2">
    <source>
        <dbReference type="ARBA" id="ARBA00008000"/>
    </source>
</evidence>
<organism evidence="7 8">
    <name type="scientific">Laceyella tengchongensis</name>
    <dbReference type="NCBI Taxonomy" id="574699"/>
    <lineage>
        <taxon>Bacteria</taxon>
        <taxon>Bacillati</taxon>
        <taxon>Bacillota</taxon>
        <taxon>Bacilli</taxon>
        <taxon>Bacillales</taxon>
        <taxon>Thermoactinomycetaceae</taxon>
        <taxon>Laceyella</taxon>
    </lineage>
</organism>
<dbReference type="GO" id="GO:0071949">
    <property type="term" value="F:FAD binding"/>
    <property type="evidence" value="ECO:0007669"/>
    <property type="project" value="InterPro"/>
</dbReference>
<dbReference type="InterPro" id="IPR016164">
    <property type="entry name" value="FAD-linked_Oxase-like_C"/>
</dbReference>
<dbReference type="Pfam" id="PF01565">
    <property type="entry name" value="FAD_binding_4"/>
    <property type="match status" value="1"/>
</dbReference>
<gene>
    <name evidence="7" type="ORF">SAMN06265361_104119</name>
</gene>
<dbReference type="SUPFAM" id="SSF56176">
    <property type="entry name" value="FAD-binding/transporter-associated domain-like"/>
    <property type="match status" value="1"/>
</dbReference>
<evidence type="ECO:0000313" key="7">
    <source>
        <dbReference type="EMBL" id="SMP22915.1"/>
    </source>
</evidence>
<dbReference type="GO" id="GO:0016491">
    <property type="term" value="F:oxidoreductase activity"/>
    <property type="evidence" value="ECO:0007669"/>
    <property type="project" value="UniProtKB-KW"/>
</dbReference>
<dbReference type="Gene3D" id="3.30.465.10">
    <property type="match status" value="1"/>
</dbReference>
<accession>A0AA45WQ06</accession>
<protein>
    <submittedName>
        <fullName evidence="7">Glycolate oxidase</fullName>
    </submittedName>
</protein>
<comment type="cofactor">
    <cofactor evidence="1">
        <name>FAD</name>
        <dbReference type="ChEBI" id="CHEBI:57692"/>
    </cofactor>
</comment>
<comment type="caution">
    <text evidence="7">The sequence shown here is derived from an EMBL/GenBank/DDBJ whole genome shotgun (WGS) entry which is preliminary data.</text>
</comment>
<evidence type="ECO:0000256" key="3">
    <source>
        <dbReference type="ARBA" id="ARBA00022630"/>
    </source>
</evidence>
<feature type="domain" description="FAD-binding PCMH-type" evidence="6">
    <location>
        <begin position="45"/>
        <end position="224"/>
    </location>
</feature>
<proteinExistence type="inferred from homology"/>
<sequence>MNADRLEGKLAPDVKRRLIAVVGEERFLDSLNERYVYSYDATPIFQAMPDAVIMPQTTAEVSEILKIANEHRIPVTTRGSGTNLAAGTVPTAGGIVLNMQRFNRIVEIDRENLTVTVEPGVVTADLHQAVEAEGLFYPPDPGSMRISTVGGNVAQCAGGMRGLKYGVTKDYLMGLEYVLPSGEVLRAGGKNVKDVAGYDMTRLLAGSEGTLAVITQLTLKLLPLPEAKRTMAAYYASLGDAARTVERVIAAKIIPATMEFLDQATMRVVDEFAKLGLPTGMKAMLLIEQDGPEEWVERDIERIAEIAKEEGAVQVRVAQTPEEGANLLAARRAALSALSRLRPTTILEDATVPRSRLAEMVAEIERIAEKYDVQICTFGHAGDGNLHPTCLTDERNKEELARVEQAFEEIFLAALRLGGTISGEHGIGLAKRDYLPLQVGEGGIALMKAIKEAFDPNHIMNPGKMFANSARRRVVIKQ</sequence>
<dbReference type="InterPro" id="IPR051914">
    <property type="entry name" value="FAD-linked_OxidoTrans_Type4"/>
</dbReference>
<dbReference type="RefSeq" id="WP_102993373.1">
    <property type="nucleotide sequence ID" value="NZ_FXTU01000004.1"/>
</dbReference>
<dbReference type="InterPro" id="IPR016169">
    <property type="entry name" value="FAD-bd_PCMH_sub2"/>
</dbReference>
<dbReference type="FunFam" id="3.30.70.2740:FF:000001">
    <property type="entry name" value="D-lactate dehydrogenase mitochondrial"/>
    <property type="match status" value="1"/>
</dbReference>
<dbReference type="Gene3D" id="1.10.45.10">
    <property type="entry name" value="Vanillyl-alcohol Oxidase, Chain A, domain 4"/>
    <property type="match status" value="1"/>
</dbReference>
<evidence type="ECO:0000256" key="1">
    <source>
        <dbReference type="ARBA" id="ARBA00001974"/>
    </source>
</evidence>
<dbReference type="AlphaFoldDB" id="A0AA45WQ06"/>
<dbReference type="Proteomes" id="UP001157946">
    <property type="component" value="Unassembled WGS sequence"/>
</dbReference>
<keyword evidence="4" id="KW-0274">FAD</keyword>
<dbReference type="EMBL" id="FXTU01000004">
    <property type="protein sequence ID" value="SMP22915.1"/>
    <property type="molecule type" value="Genomic_DNA"/>
</dbReference>
<comment type="similarity">
    <text evidence="2">Belongs to the FAD-binding oxidoreductase/transferase type 4 family.</text>
</comment>
<evidence type="ECO:0000259" key="6">
    <source>
        <dbReference type="PROSITE" id="PS51387"/>
    </source>
</evidence>
<dbReference type="InterPro" id="IPR004113">
    <property type="entry name" value="FAD-bd_oxidored_4_C"/>
</dbReference>
<evidence type="ECO:0000256" key="5">
    <source>
        <dbReference type="ARBA" id="ARBA00023002"/>
    </source>
</evidence>
<dbReference type="Pfam" id="PF02913">
    <property type="entry name" value="FAD-oxidase_C"/>
    <property type="match status" value="1"/>
</dbReference>
<dbReference type="InterPro" id="IPR006094">
    <property type="entry name" value="Oxid_FAD_bind_N"/>
</dbReference>
<dbReference type="InterPro" id="IPR016166">
    <property type="entry name" value="FAD-bd_PCMH"/>
</dbReference>
<reference evidence="7" key="1">
    <citation type="submission" date="2017-05" db="EMBL/GenBank/DDBJ databases">
        <authorList>
            <person name="Varghese N."/>
            <person name="Submissions S."/>
        </authorList>
    </citation>
    <scope>NUCLEOTIDE SEQUENCE</scope>
    <source>
        <strain evidence="7">DSM 45262</strain>
    </source>
</reference>
<dbReference type="InterPro" id="IPR036318">
    <property type="entry name" value="FAD-bd_PCMH-like_sf"/>
</dbReference>
<keyword evidence="8" id="KW-1185">Reference proteome</keyword>
<dbReference type="FunFam" id="1.10.45.10:FF:000001">
    <property type="entry name" value="D-lactate dehydrogenase mitochondrial"/>
    <property type="match status" value="1"/>
</dbReference>
<keyword evidence="5" id="KW-0560">Oxidoreductase</keyword>
<evidence type="ECO:0000313" key="8">
    <source>
        <dbReference type="Proteomes" id="UP001157946"/>
    </source>
</evidence>